<accession>A0A5B9WC82</accession>
<dbReference type="EC" id="2.4.1.305" evidence="2"/>
<dbReference type="AlphaFoldDB" id="A0A5B9WC82"/>
<dbReference type="InterPro" id="IPR029044">
    <property type="entry name" value="Nucleotide-diphossugar_trans"/>
</dbReference>
<name>A0A5B9WC82_9BACT</name>
<dbReference type="KEGG" id="agv:OJF2_64310"/>
<dbReference type="PANTHER" id="PTHR43685:SF2">
    <property type="entry name" value="GLYCOSYLTRANSFERASE 2-LIKE DOMAIN-CONTAINING PROTEIN"/>
    <property type="match status" value="1"/>
</dbReference>
<dbReference type="SUPFAM" id="SSF53448">
    <property type="entry name" value="Nucleotide-diphospho-sugar transferases"/>
    <property type="match status" value="1"/>
</dbReference>
<dbReference type="CDD" id="cd00761">
    <property type="entry name" value="Glyco_tranf_GTA_type"/>
    <property type="match status" value="1"/>
</dbReference>
<reference evidence="2 3" key="1">
    <citation type="submission" date="2019-08" db="EMBL/GenBank/DDBJ databases">
        <title>Deep-cultivation of Planctomycetes and their phenomic and genomic characterization uncovers novel biology.</title>
        <authorList>
            <person name="Wiegand S."/>
            <person name="Jogler M."/>
            <person name="Boedeker C."/>
            <person name="Pinto D."/>
            <person name="Vollmers J."/>
            <person name="Rivas-Marin E."/>
            <person name="Kohn T."/>
            <person name="Peeters S.H."/>
            <person name="Heuer A."/>
            <person name="Rast P."/>
            <person name="Oberbeckmann S."/>
            <person name="Bunk B."/>
            <person name="Jeske O."/>
            <person name="Meyerdierks A."/>
            <person name="Storesund J.E."/>
            <person name="Kallscheuer N."/>
            <person name="Luecker S."/>
            <person name="Lage O.M."/>
            <person name="Pohl T."/>
            <person name="Merkel B.J."/>
            <person name="Hornburger P."/>
            <person name="Mueller R.-W."/>
            <person name="Bruemmer F."/>
            <person name="Labrenz M."/>
            <person name="Spormann A.M."/>
            <person name="Op den Camp H."/>
            <person name="Overmann J."/>
            <person name="Amann R."/>
            <person name="Jetten M.S.M."/>
            <person name="Mascher T."/>
            <person name="Medema M.H."/>
            <person name="Devos D.P."/>
            <person name="Kaster A.-K."/>
            <person name="Ovreas L."/>
            <person name="Rohde M."/>
            <person name="Galperin M.Y."/>
            <person name="Jogler C."/>
        </authorList>
    </citation>
    <scope>NUCLEOTIDE SEQUENCE [LARGE SCALE GENOMIC DNA]</scope>
    <source>
        <strain evidence="2 3">OJF2</strain>
    </source>
</reference>
<dbReference type="InterPro" id="IPR001173">
    <property type="entry name" value="Glyco_trans_2-like"/>
</dbReference>
<protein>
    <submittedName>
        <fullName evidence="2">UDP-Glc:alpha-D-GlcNAc-diphosphoundecaprenol beta-1,3-glucosyltransferase WfgD</fullName>
        <ecNumber evidence="2">2.4.1.305</ecNumber>
    </submittedName>
</protein>
<feature type="domain" description="Glycosyltransferase 2-like" evidence="1">
    <location>
        <begin position="7"/>
        <end position="130"/>
    </location>
</feature>
<keyword evidence="2" id="KW-0808">Transferase</keyword>
<evidence type="ECO:0000313" key="2">
    <source>
        <dbReference type="EMBL" id="QEH37839.1"/>
    </source>
</evidence>
<keyword evidence="2" id="KW-0328">Glycosyltransferase</keyword>
<dbReference type="Gene3D" id="3.90.550.10">
    <property type="entry name" value="Spore Coat Polysaccharide Biosynthesis Protein SpsA, Chain A"/>
    <property type="match status" value="1"/>
</dbReference>
<dbReference type="InterPro" id="IPR050834">
    <property type="entry name" value="Glycosyltransf_2"/>
</dbReference>
<dbReference type="GO" id="GO:0016757">
    <property type="term" value="F:glycosyltransferase activity"/>
    <property type="evidence" value="ECO:0007669"/>
    <property type="project" value="UniProtKB-KW"/>
</dbReference>
<keyword evidence="3" id="KW-1185">Reference proteome</keyword>
<organism evidence="2 3">
    <name type="scientific">Aquisphaera giovannonii</name>
    <dbReference type="NCBI Taxonomy" id="406548"/>
    <lineage>
        <taxon>Bacteria</taxon>
        <taxon>Pseudomonadati</taxon>
        <taxon>Planctomycetota</taxon>
        <taxon>Planctomycetia</taxon>
        <taxon>Isosphaerales</taxon>
        <taxon>Isosphaeraceae</taxon>
        <taxon>Aquisphaera</taxon>
    </lineage>
</organism>
<evidence type="ECO:0000313" key="3">
    <source>
        <dbReference type="Proteomes" id="UP000324233"/>
    </source>
</evidence>
<dbReference type="PANTHER" id="PTHR43685">
    <property type="entry name" value="GLYCOSYLTRANSFERASE"/>
    <property type="match status" value="1"/>
</dbReference>
<proteinExistence type="predicted"/>
<evidence type="ECO:0000259" key="1">
    <source>
        <dbReference type="Pfam" id="PF00535"/>
    </source>
</evidence>
<dbReference type="EMBL" id="CP042997">
    <property type="protein sequence ID" value="QEH37839.1"/>
    <property type="molecule type" value="Genomic_DNA"/>
</dbReference>
<dbReference type="Pfam" id="PF00535">
    <property type="entry name" value="Glycos_transf_2"/>
    <property type="match status" value="1"/>
</dbReference>
<sequence>MSELTVTVIIPAYRAARTIHRPIKSLLAQTRPPDEILVIDDGSPDDLNAALSTFPAGRITLIRKSNGGAASARNLGIEKAQGELIAFLDADDYWEPCKLDRQLEVLRAHPEVALVASRYHCETPDGGRTGPYPEIAPRDLGRVLIVSGESSFELATRIWTGTVLVRRSSLGDERFVSGLEPAEDRDLWVRLINRKPVYFDACPMATLVLEPGSLSRSSIDVDCGNMLRVVRRHAGLLGPKGLRKWEAQTFGRWAGNLLIQGKPRDALRYAVARLRRKPFAIGGWWIVAKSGAVSFLFRVARGEK</sequence>
<dbReference type="RefSeq" id="WP_168222150.1">
    <property type="nucleotide sequence ID" value="NZ_CP042997.1"/>
</dbReference>
<gene>
    <name evidence="2" type="primary">wfgD_2</name>
    <name evidence="2" type="ORF">OJF2_64310</name>
</gene>
<dbReference type="Proteomes" id="UP000324233">
    <property type="component" value="Chromosome"/>
</dbReference>